<dbReference type="Proteomes" id="UP001501764">
    <property type="component" value="Unassembled WGS sequence"/>
</dbReference>
<protein>
    <recommendedName>
        <fullName evidence="2">HTH cro/C1-type domain-containing protein</fullName>
    </recommendedName>
</protein>
<comment type="caution">
    <text evidence="3">The sequence shown here is derived from an EMBL/GenBank/DDBJ whole genome shotgun (WGS) entry which is preliminary data.</text>
</comment>
<keyword evidence="4" id="KW-1185">Reference proteome</keyword>
<feature type="domain" description="HTH cro/C1-type" evidence="2">
    <location>
        <begin position="7"/>
        <end position="62"/>
    </location>
</feature>
<dbReference type="InterPro" id="IPR010982">
    <property type="entry name" value="Lambda_DNA-bd_dom_sf"/>
</dbReference>
<evidence type="ECO:0000313" key="4">
    <source>
        <dbReference type="Proteomes" id="UP001501764"/>
    </source>
</evidence>
<dbReference type="PROSITE" id="PS50943">
    <property type="entry name" value="HTH_CROC1"/>
    <property type="match status" value="2"/>
</dbReference>
<dbReference type="CDD" id="cd00093">
    <property type="entry name" value="HTH_XRE"/>
    <property type="match status" value="2"/>
</dbReference>
<feature type="domain" description="HTH cro/C1-type" evidence="2">
    <location>
        <begin position="76"/>
        <end position="130"/>
    </location>
</feature>
<dbReference type="EMBL" id="BAAACO010000002">
    <property type="protein sequence ID" value="GAA0860172.1"/>
    <property type="molecule type" value="Genomic_DNA"/>
</dbReference>
<dbReference type="SUPFAM" id="SSF47413">
    <property type="entry name" value="lambda repressor-like DNA-binding domains"/>
    <property type="match status" value="2"/>
</dbReference>
<dbReference type="InterPro" id="IPR050807">
    <property type="entry name" value="TransReg_Diox_bact_type"/>
</dbReference>
<dbReference type="SMART" id="SM00530">
    <property type="entry name" value="HTH_XRE"/>
    <property type="match status" value="2"/>
</dbReference>
<evidence type="ECO:0000313" key="3">
    <source>
        <dbReference type="EMBL" id="GAA0860172.1"/>
    </source>
</evidence>
<proteinExistence type="predicted"/>
<gene>
    <name evidence="3" type="ORF">GCM10008916_25330</name>
</gene>
<name>A0ABN1LU56_9CLOT</name>
<dbReference type="PANTHER" id="PTHR46797">
    <property type="entry name" value="HTH-TYPE TRANSCRIPTIONAL REGULATOR"/>
    <property type="match status" value="1"/>
</dbReference>
<dbReference type="RefSeq" id="WP_346026096.1">
    <property type="nucleotide sequence ID" value="NZ_BAAACO010000002.1"/>
</dbReference>
<dbReference type="Pfam" id="PF01381">
    <property type="entry name" value="HTH_3"/>
    <property type="match status" value="1"/>
</dbReference>
<evidence type="ECO:0000259" key="2">
    <source>
        <dbReference type="PROSITE" id="PS50943"/>
    </source>
</evidence>
<reference evidence="3 4" key="1">
    <citation type="journal article" date="2019" name="Int. J. Syst. Evol. Microbiol.">
        <title>The Global Catalogue of Microorganisms (GCM) 10K type strain sequencing project: providing services to taxonomists for standard genome sequencing and annotation.</title>
        <authorList>
            <consortium name="The Broad Institute Genomics Platform"/>
            <consortium name="The Broad Institute Genome Sequencing Center for Infectious Disease"/>
            <person name="Wu L."/>
            <person name="Ma J."/>
        </authorList>
    </citation>
    <scope>NUCLEOTIDE SEQUENCE [LARGE SCALE GENOMIC DNA]</scope>
    <source>
        <strain evidence="3 4">JCM 6485</strain>
    </source>
</reference>
<keyword evidence="1" id="KW-0238">DNA-binding</keyword>
<dbReference type="InterPro" id="IPR001387">
    <property type="entry name" value="Cro/C1-type_HTH"/>
</dbReference>
<dbReference type="Gene3D" id="1.10.260.40">
    <property type="entry name" value="lambda repressor-like DNA-binding domains"/>
    <property type="match status" value="2"/>
</dbReference>
<sequence length="285" mass="32395">MKFGKKLRQCRLEKKLSMNALSKLSGVSSSYISDLENGKNNRPSVDILYRLADALGVSRNELLDEHASSNNIGSKIKAFKIICKLTDTQLSEKTGIDEIDLRAIQDGKINPTKAQLDLIAKALNLPVEKLLEGSSVNISKDGNITDIHDIETLEINSAINMQDMNKDELISLVRYYQNERQKNTSYDVIKENQVKRKNINEYADGLTSDDLKEKIKYFLDNELITLDDIVKFQLLSENLVSNSLLNGKDKRDFIKLCNLLVNKWCENMSQDEISKLKSLYNSKKK</sequence>
<dbReference type="PANTHER" id="PTHR46797:SF1">
    <property type="entry name" value="METHYLPHOSPHONATE SYNTHASE"/>
    <property type="match status" value="1"/>
</dbReference>
<evidence type="ECO:0000256" key="1">
    <source>
        <dbReference type="ARBA" id="ARBA00023125"/>
    </source>
</evidence>
<accession>A0ABN1LU56</accession>
<organism evidence="3 4">
    <name type="scientific">Clostridium nitritogenes</name>
    <dbReference type="NCBI Taxonomy" id="83340"/>
    <lineage>
        <taxon>Bacteria</taxon>
        <taxon>Bacillati</taxon>
        <taxon>Bacillota</taxon>
        <taxon>Clostridia</taxon>
        <taxon>Eubacteriales</taxon>
        <taxon>Clostridiaceae</taxon>
        <taxon>Clostridium</taxon>
    </lineage>
</organism>